<dbReference type="PANTHER" id="PTHR43072">
    <property type="entry name" value="N-ACETYLTRANSFERASE"/>
    <property type="match status" value="1"/>
</dbReference>
<dbReference type="CDD" id="cd04301">
    <property type="entry name" value="NAT_SF"/>
    <property type="match status" value="1"/>
</dbReference>
<dbReference type="SUPFAM" id="SSF55729">
    <property type="entry name" value="Acyl-CoA N-acyltransferases (Nat)"/>
    <property type="match status" value="1"/>
</dbReference>
<dbReference type="InterPro" id="IPR000182">
    <property type="entry name" value="GNAT_dom"/>
</dbReference>
<dbReference type="Gene3D" id="3.40.630.30">
    <property type="match status" value="1"/>
</dbReference>
<comment type="caution">
    <text evidence="2">The sequence shown here is derived from an EMBL/GenBank/DDBJ whole genome shotgun (WGS) entry which is preliminary data.</text>
</comment>
<evidence type="ECO:0000313" key="3">
    <source>
        <dbReference type="Proteomes" id="UP000811282"/>
    </source>
</evidence>
<reference evidence="2 3" key="1">
    <citation type="journal article" date="2021" name="Genome Biol. Evol.">
        <title>The evolution of interdependence in a four-way mealybug symbiosis.</title>
        <authorList>
            <person name="Garber A.I."/>
            <person name="Kupper M."/>
            <person name="Laetsch D.R."/>
            <person name="Weldon S.R."/>
            <person name="Ladinsky M.S."/>
            <person name="Bjorkman P.J."/>
            <person name="McCutcheon J.P."/>
        </authorList>
    </citation>
    <scope>NUCLEOTIDE SEQUENCE [LARGE SCALE GENOMIC DNA]</scope>
    <source>
        <strain evidence="2">SOD</strain>
    </source>
</reference>
<proteinExistence type="predicted"/>
<gene>
    <name evidence="2" type="ORF">JZM24_01215</name>
</gene>
<dbReference type="PANTHER" id="PTHR43072:SF8">
    <property type="entry name" value="ACYLTRANSFERASE FABY-RELATED"/>
    <property type="match status" value="1"/>
</dbReference>
<dbReference type="InterPro" id="IPR016181">
    <property type="entry name" value="Acyl_CoA_acyltransferase"/>
</dbReference>
<evidence type="ECO:0000313" key="2">
    <source>
        <dbReference type="EMBL" id="MBT9431129.1"/>
    </source>
</evidence>
<protein>
    <submittedName>
        <fullName evidence="2">N-acetyltransferase</fullName>
    </submittedName>
</protein>
<feature type="domain" description="N-acetyltransferase" evidence="1">
    <location>
        <begin position="45"/>
        <end position="208"/>
    </location>
</feature>
<evidence type="ECO:0000259" key="1">
    <source>
        <dbReference type="PROSITE" id="PS51186"/>
    </source>
</evidence>
<accession>A0ABS5Y8Z5</accession>
<dbReference type="EMBL" id="JAFJYC010000001">
    <property type="protein sequence ID" value="MBT9431129.1"/>
    <property type="molecule type" value="Genomic_DNA"/>
</dbReference>
<dbReference type="Proteomes" id="UP000811282">
    <property type="component" value="Unassembled WGS sequence"/>
</dbReference>
<keyword evidence="3" id="KW-1185">Reference proteome</keyword>
<organism evidence="2 3">
    <name type="scientific">Candidatus Sodalis endolongispinus</name>
    <dbReference type="NCBI Taxonomy" id="2812662"/>
    <lineage>
        <taxon>Bacteria</taxon>
        <taxon>Pseudomonadati</taxon>
        <taxon>Pseudomonadota</taxon>
        <taxon>Gammaproteobacteria</taxon>
        <taxon>Enterobacterales</taxon>
        <taxon>Bruguierivoracaceae</taxon>
        <taxon>Sodalis</taxon>
    </lineage>
</organism>
<dbReference type="PROSITE" id="PS51186">
    <property type="entry name" value="GNAT"/>
    <property type="match status" value="1"/>
</dbReference>
<name>A0ABS5Y8Z5_9GAMM</name>
<sequence>MSAFGANIFCYGDYRLARLGLTIIGVIVNVSRICAKGGTVTHSAILISDAQEADLLAIRDLYAWHVQHGIASFETEPPSLNDMMARYTAVKAQGLPWLVARQDGELLGYCYLSPCRPRYAYRFTVEDYVYIHPAKIGRGLGELLLREAITRAEQGGWRQMLAIIGNADNHASLRLHQKLGFQLIGQLTAVGFKHGRWVDTLLMQRSLGEGQQTPPHDG</sequence>
<dbReference type="Pfam" id="PF00583">
    <property type="entry name" value="Acetyltransf_1"/>
    <property type="match status" value="1"/>
</dbReference>